<comment type="caution">
    <text evidence="3">The sequence shown here is derived from an EMBL/GenBank/DDBJ whole genome shotgun (WGS) entry which is preliminary data.</text>
</comment>
<feature type="signal peptide" evidence="1">
    <location>
        <begin position="1"/>
        <end position="37"/>
    </location>
</feature>
<dbReference type="InterPro" id="IPR034641">
    <property type="entry name" value="RGL11"/>
</dbReference>
<dbReference type="Pfam" id="PF21348">
    <property type="entry name" value="RGL11_C"/>
    <property type="match status" value="1"/>
</dbReference>
<dbReference type="GO" id="GO:0005975">
    <property type="term" value="P:carbohydrate metabolic process"/>
    <property type="evidence" value="ECO:0007669"/>
    <property type="project" value="UniProtKB-ARBA"/>
</dbReference>
<evidence type="ECO:0000259" key="2">
    <source>
        <dbReference type="PROSITE" id="PS51175"/>
    </source>
</evidence>
<dbReference type="PANTHER" id="PTHR43118:SF1">
    <property type="entry name" value="RHAMNOGALACTURONAN LYASE (EUROFUNG)"/>
    <property type="match status" value="1"/>
</dbReference>
<dbReference type="InterPro" id="IPR008979">
    <property type="entry name" value="Galactose-bd-like_sf"/>
</dbReference>
<dbReference type="SUPFAM" id="SSF49785">
    <property type="entry name" value="Galactose-binding domain-like"/>
    <property type="match status" value="1"/>
</dbReference>
<name>A0A9X3T5A1_9ACTN</name>
<dbReference type="InterPro" id="IPR041624">
    <property type="entry name" value="RGI_lyase"/>
</dbReference>
<keyword evidence="1" id="KW-0732">Signal</keyword>
<keyword evidence="4" id="KW-1185">Reference proteome</keyword>
<dbReference type="Pfam" id="PF18370">
    <property type="entry name" value="RGI_lyase"/>
    <property type="match status" value="1"/>
</dbReference>
<organism evidence="3 4">
    <name type="scientific">Glycomyces luteolus</name>
    <dbReference type="NCBI Taxonomy" id="2670330"/>
    <lineage>
        <taxon>Bacteria</taxon>
        <taxon>Bacillati</taxon>
        <taxon>Actinomycetota</taxon>
        <taxon>Actinomycetes</taxon>
        <taxon>Glycomycetales</taxon>
        <taxon>Glycomycetaceae</taxon>
        <taxon>Glycomyces</taxon>
    </lineage>
</organism>
<dbReference type="InterPro" id="IPR005084">
    <property type="entry name" value="CBM6"/>
</dbReference>
<evidence type="ECO:0000313" key="4">
    <source>
        <dbReference type="Proteomes" id="UP001146067"/>
    </source>
</evidence>
<evidence type="ECO:0000313" key="3">
    <source>
        <dbReference type="EMBL" id="MDA1361885.1"/>
    </source>
</evidence>
<dbReference type="InterPro" id="IPR013783">
    <property type="entry name" value="Ig-like_fold"/>
</dbReference>
<dbReference type="AlphaFoldDB" id="A0A9X3T5A1"/>
<sequence>MHIPTSRRARRLRAPATVAIGLVAAAATMIALNTAEAATIRYEAESAPATCDGVVESNHTGYSGSGFCNSNNAVGAANQFTVNAASAGTATLAIRYAHGGTDIRSADILVNGAAVETASAFSATGAWTTWSTKTVTIPVNAGSNTIRLVASTASGLANIDYVEITDGDPPQTGDGRYEVEELTRGVTVVPSGSGRLVSWRLLGTDPSNVAFNVYRDGAKLNSSPLTGASNYLDTGGSSSSRYTVRTVVNGAEGADAGTEITFNSSGYYDVPIQKPAGGSTPSGSFTYEANDLSTADLDGDGTYELIVKWYPTNAKDNAQSGYTGNTIMDAYKLNGQRLWRIDLGRNIRSGAHYTQFQVYDYNSDGKAEIAMKTADGTRDGVGTVIGSSSADHRNSSGYVLSGPEFLTIFNGQTGAAMDTINYNPPRGNVSDWGDNYGNRSDRFLAGTAYLDGETPSMIFARGYYTRSVIWAVDWNGTDLTTRWTFDSNTAGSQYRGQGAHSLSIADMNGDGNQDVVYGAMAVGSNGQALYNTRFGHGDALHVSDHVPSRAGQEVFMVHESGSAPSSSLNGSNGQILFQTSPSGDNGRGVGANILASNPGSEYWSANVGGLLNASGANIGAKPGSINFLSWWDGDGERELLDGTQISNYPSGTLLSGSGVTSNNGTKSTPGLSADLFGDWREEAVWKTSDSSALRIYATPHQTNLRVPTLMHDIQYRVAIAWQNTGYNQPPHPSFYIGSDKTTYAWPDVHTP</sequence>
<dbReference type="Gene3D" id="2.60.120.260">
    <property type="entry name" value="Galactose-binding domain-like"/>
    <property type="match status" value="1"/>
</dbReference>
<dbReference type="CDD" id="cd10318">
    <property type="entry name" value="RGL11"/>
    <property type="match status" value="1"/>
</dbReference>
<proteinExistence type="predicted"/>
<reference evidence="3" key="1">
    <citation type="submission" date="2022-12" db="EMBL/GenBank/DDBJ databases">
        <title>Gycomyces niveus sp.nov.,a novel actinomycete isolated from soil in Shouguan.</title>
        <authorList>
            <person name="Yang X."/>
        </authorList>
    </citation>
    <scope>NUCLEOTIDE SEQUENCE</scope>
    <source>
        <strain evidence="3">NEAU-A15</strain>
    </source>
</reference>
<dbReference type="InterPro" id="IPR049366">
    <property type="entry name" value="RGL11_C"/>
</dbReference>
<dbReference type="EMBL" id="JAPZVP010000017">
    <property type="protein sequence ID" value="MDA1361885.1"/>
    <property type="molecule type" value="Genomic_DNA"/>
</dbReference>
<dbReference type="Pfam" id="PF03422">
    <property type="entry name" value="CBM_6"/>
    <property type="match status" value="1"/>
</dbReference>
<accession>A0A9X3T5A1</accession>
<gene>
    <name evidence="3" type="ORF">O1R50_19815</name>
</gene>
<dbReference type="Proteomes" id="UP001146067">
    <property type="component" value="Unassembled WGS sequence"/>
</dbReference>
<dbReference type="GO" id="GO:0030246">
    <property type="term" value="F:carbohydrate binding"/>
    <property type="evidence" value="ECO:0007669"/>
    <property type="project" value="InterPro"/>
</dbReference>
<dbReference type="InterPro" id="IPR028994">
    <property type="entry name" value="Integrin_alpha_N"/>
</dbReference>
<feature type="domain" description="CBM6" evidence="2">
    <location>
        <begin position="40"/>
        <end position="165"/>
    </location>
</feature>
<dbReference type="PROSITE" id="PS51175">
    <property type="entry name" value="CBM6"/>
    <property type="match status" value="1"/>
</dbReference>
<evidence type="ECO:0000256" key="1">
    <source>
        <dbReference type="SAM" id="SignalP"/>
    </source>
</evidence>
<dbReference type="Gene3D" id="2.60.40.10">
    <property type="entry name" value="Immunoglobulins"/>
    <property type="match status" value="1"/>
</dbReference>
<dbReference type="SUPFAM" id="SSF69318">
    <property type="entry name" value="Integrin alpha N-terminal domain"/>
    <property type="match status" value="1"/>
</dbReference>
<dbReference type="PANTHER" id="PTHR43118">
    <property type="entry name" value="RHAMNOGALACTURONAN LYASE (EUROFUNG)"/>
    <property type="match status" value="1"/>
</dbReference>
<protein>
    <submittedName>
        <fullName evidence="3">Carbohydrate-binding protein</fullName>
    </submittedName>
</protein>
<dbReference type="CDD" id="cd04082">
    <property type="entry name" value="CBM35_pectate_lyase-like"/>
    <property type="match status" value="1"/>
</dbReference>
<dbReference type="RefSeq" id="WP_270111920.1">
    <property type="nucleotide sequence ID" value="NZ_JAPZVP010000017.1"/>
</dbReference>
<feature type="chain" id="PRO_5040944809" evidence="1">
    <location>
        <begin position="38"/>
        <end position="751"/>
    </location>
</feature>